<evidence type="ECO:0000313" key="8">
    <source>
        <dbReference type="Proteomes" id="UP000230956"/>
    </source>
</evidence>
<evidence type="ECO:0000259" key="6">
    <source>
        <dbReference type="PROSITE" id="PS51007"/>
    </source>
</evidence>
<comment type="caution">
    <text evidence="7">The sequence shown here is derived from an EMBL/GenBank/DDBJ whole genome shotgun (WGS) entry which is preliminary data.</text>
</comment>
<reference evidence="8" key="1">
    <citation type="submission" date="2017-09" db="EMBL/GenBank/DDBJ databases">
        <title>Depth-based differentiation of microbial function through sediment-hosted aquifers and enrichment of novel symbionts in the deep terrestrial subsurface.</title>
        <authorList>
            <person name="Probst A.J."/>
            <person name="Ladd B."/>
            <person name="Jarett J.K."/>
            <person name="Geller-Mcgrath D.E."/>
            <person name="Sieber C.M.K."/>
            <person name="Emerson J.B."/>
            <person name="Anantharaman K."/>
            <person name="Thomas B.C."/>
            <person name="Malmstrom R."/>
            <person name="Stieglmeier M."/>
            <person name="Klingl A."/>
            <person name="Woyke T."/>
            <person name="Ryan C.M."/>
            <person name="Banfield J.F."/>
        </authorList>
    </citation>
    <scope>NUCLEOTIDE SEQUENCE [LARGE SCALE GENOMIC DNA]</scope>
</reference>
<accession>A0A2M7TBN3</accession>
<evidence type="ECO:0000256" key="1">
    <source>
        <dbReference type="ARBA" id="ARBA00022617"/>
    </source>
</evidence>
<dbReference type="Proteomes" id="UP000230956">
    <property type="component" value="Unassembled WGS sequence"/>
</dbReference>
<evidence type="ECO:0000256" key="4">
    <source>
        <dbReference type="PROSITE-ProRule" id="PRU00433"/>
    </source>
</evidence>
<sequence length="164" mass="17850">MKWLLPTAIILIVVGLVGVIVFNYYSFTPSQPGTVRAPFRGPGAIAQGSFSSNGEQIFFTGTSSRDTITVTGGPFWFQMHDGGCANCHGPDGRGGTTVMMGRFIAPNITYKELQKEGFNNDLIKRAVTRGQDEKGGTLSSNMPRWHMSDQDLNDAIDYLKTLAP</sequence>
<keyword evidence="5" id="KW-0812">Transmembrane</keyword>
<evidence type="ECO:0000256" key="3">
    <source>
        <dbReference type="ARBA" id="ARBA00023004"/>
    </source>
</evidence>
<name>A0A2M7TBN3_9ACTN</name>
<keyword evidence="5" id="KW-0472">Membrane</keyword>
<keyword evidence="2 4" id="KW-0479">Metal-binding</keyword>
<feature type="domain" description="Cytochrome c" evidence="6">
    <location>
        <begin position="49"/>
        <end position="163"/>
    </location>
</feature>
<keyword evidence="1 4" id="KW-0349">Heme</keyword>
<dbReference type="GO" id="GO:0009055">
    <property type="term" value="F:electron transfer activity"/>
    <property type="evidence" value="ECO:0007669"/>
    <property type="project" value="InterPro"/>
</dbReference>
<dbReference type="Pfam" id="PF00034">
    <property type="entry name" value="Cytochrom_C"/>
    <property type="match status" value="1"/>
</dbReference>
<dbReference type="InterPro" id="IPR009056">
    <property type="entry name" value="Cyt_c-like_dom"/>
</dbReference>
<evidence type="ECO:0000313" key="7">
    <source>
        <dbReference type="EMBL" id="PIZ42562.1"/>
    </source>
</evidence>
<dbReference type="GO" id="GO:0046872">
    <property type="term" value="F:metal ion binding"/>
    <property type="evidence" value="ECO:0007669"/>
    <property type="project" value="UniProtKB-KW"/>
</dbReference>
<keyword evidence="5" id="KW-1133">Transmembrane helix</keyword>
<evidence type="ECO:0000256" key="5">
    <source>
        <dbReference type="SAM" id="Phobius"/>
    </source>
</evidence>
<dbReference type="Gene3D" id="1.10.760.10">
    <property type="entry name" value="Cytochrome c-like domain"/>
    <property type="match status" value="1"/>
</dbReference>
<evidence type="ECO:0000256" key="2">
    <source>
        <dbReference type="ARBA" id="ARBA00022723"/>
    </source>
</evidence>
<dbReference type="EMBL" id="PFNG01000007">
    <property type="protein sequence ID" value="PIZ42562.1"/>
    <property type="molecule type" value="Genomic_DNA"/>
</dbReference>
<organism evidence="7 8">
    <name type="scientific">Candidatus Aquicultor secundus</name>
    <dbReference type="NCBI Taxonomy" id="1973895"/>
    <lineage>
        <taxon>Bacteria</taxon>
        <taxon>Bacillati</taxon>
        <taxon>Actinomycetota</taxon>
        <taxon>Candidatus Aquicultoria</taxon>
        <taxon>Candidatus Aquicultorales</taxon>
        <taxon>Candidatus Aquicultoraceae</taxon>
        <taxon>Candidatus Aquicultor</taxon>
    </lineage>
</organism>
<dbReference type="SUPFAM" id="SSF46626">
    <property type="entry name" value="Cytochrome c"/>
    <property type="match status" value="1"/>
</dbReference>
<gene>
    <name evidence="7" type="ORF">COY37_00230</name>
</gene>
<dbReference type="RefSeq" id="WP_286677907.1">
    <property type="nucleotide sequence ID" value="NZ_MNXI01000044.1"/>
</dbReference>
<keyword evidence="3 4" id="KW-0408">Iron</keyword>
<dbReference type="PROSITE" id="PS51007">
    <property type="entry name" value="CYTC"/>
    <property type="match status" value="1"/>
</dbReference>
<dbReference type="InterPro" id="IPR036909">
    <property type="entry name" value="Cyt_c-like_dom_sf"/>
</dbReference>
<dbReference type="GO" id="GO:0020037">
    <property type="term" value="F:heme binding"/>
    <property type="evidence" value="ECO:0007669"/>
    <property type="project" value="InterPro"/>
</dbReference>
<dbReference type="AlphaFoldDB" id="A0A2M7TBN3"/>
<proteinExistence type="predicted"/>
<protein>
    <recommendedName>
        <fullName evidence="6">Cytochrome c domain-containing protein</fullName>
    </recommendedName>
</protein>
<feature type="transmembrane region" description="Helical" evidence="5">
    <location>
        <begin position="7"/>
        <end position="27"/>
    </location>
</feature>